<feature type="domain" description="B12-binding" evidence="1">
    <location>
        <begin position="223"/>
        <end position="343"/>
    </location>
</feature>
<evidence type="ECO:0000259" key="1">
    <source>
        <dbReference type="PROSITE" id="PS51332"/>
    </source>
</evidence>
<dbReference type="STRING" id="1005944.SAMN05192576_2110"/>
<dbReference type="SUPFAM" id="SSF52242">
    <property type="entry name" value="Cobalamin (vitamin B12)-binding domain"/>
    <property type="match status" value="1"/>
</dbReference>
<dbReference type="GO" id="GO:0031419">
    <property type="term" value="F:cobalamin binding"/>
    <property type="evidence" value="ECO:0007669"/>
    <property type="project" value="InterPro"/>
</dbReference>
<evidence type="ECO:0000313" key="2">
    <source>
        <dbReference type="EMBL" id="SDN35771.1"/>
    </source>
</evidence>
<dbReference type="RefSeq" id="WP_091024419.1">
    <property type="nucleotide sequence ID" value="NZ_BKAE01000011.1"/>
</dbReference>
<dbReference type="InterPro" id="IPR036594">
    <property type="entry name" value="Meth_synthase_dom"/>
</dbReference>
<gene>
    <name evidence="2" type="ORF">SAMN05192576_2110</name>
</gene>
<accession>A0A1H0AQW3</accession>
<proteinExistence type="predicted"/>
<dbReference type="GO" id="GO:0046872">
    <property type="term" value="F:metal ion binding"/>
    <property type="evidence" value="ECO:0007669"/>
    <property type="project" value="InterPro"/>
</dbReference>
<dbReference type="EMBL" id="FNIC01000002">
    <property type="protein sequence ID" value="SDN35771.1"/>
    <property type="molecule type" value="Genomic_DNA"/>
</dbReference>
<sequence>MKAELAAEIGRARDDAAAAAVTHTFLSRHPDWIERYGDRAQARGVQDARHHIDFLQASVELDDPTTFRDYALWCRDLLQSHGISGVFLAENLETIRDHLTGRLTPPAAEAVRLAISAALESLAADESSPWGEDNPLSPACLLYVAAAISGRREQALAIVRGALSDAESPVDVYVEVFESALYEVGRRWQTTGLTIAEEHMATATTQFILSVLQEELPRTRGRRGTAVVTGVVDENHVVGASIVANVLDADGWDVRFIGTNLPHDAIVSAIEQHRATLLAISVTMSGCAARAHDLIALVRESSVDPPRIIVGGAAFRRDPQLWRVVGADGFAPDAHAVAEIARG</sequence>
<protein>
    <submittedName>
        <fullName evidence="2">Methanogenic corrinoid protein MtbC1</fullName>
    </submittedName>
</protein>
<dbReference type="AlphaFoldDB" id="A0A1H0AQW3"/>
<dbReference type="PROSITE" id="PS51332">
    <property type="entry name" value="B12_BINDING"/>
    <property type="match status" value="1"/>
</dbReference>
<dbReference type="Gene3D" id="3.40.50.280">
    <property type="entry name" value="Cobalamin-binding domain"/>
    <property type="match status" value="1"/>
</dbReference>
<dbReference type="Gene3D" id="1.10.1240.10">
    <property type="entry name" value="Methionine synthase domain"/>
    <property type="match status" value="1"/>
</dbReference>
<dbReference type="InterPro" id="IPR006158">
    <property type="entry name" value="Cobalamin-bd"/>
</dbReference>
<dbReference type="InterPro" id="IPR036724">
    <property type="entry name" value="Cobalamin-bd_sf"/>
</dbReference>
<dbReference type="Pfam" id="PF02310">
    <property type="entry name" value="B12-binding"/>
    <property type="match status" value="1"/>
</dbReference>
<evidence type="ECO:0000313" key="3">
    <source>
        <dbReference type="Proteomes" id="UP000199004"/>
    </source>
</evidence>
<name>A0A1H0AQW3_9ACTN</name>
<dbReference type="Pfam" id="PF02607">
    <property type="entry name" value="B12-binding_2"/>
    <property type="match status" value="1"/>
</dbReference>
<reference evidence="3" key="1">
    <citation type="submission" date="2016-10" db="EMBL/GenBank/DDBJ databases">
        <authorList>
            <person name="Varghese N."/>
            <person name="Submissions S."/>
        </authorList>
    </citation>
    <scope>NUCLEOTIDE SEQUENCE [LARGE SCALE GENOMIC DNA]</scope>
    <source>
        <strain evidence="3">CGMCC 1.11147</strain>
    </source>
</reference>
<keyword evidence="3" id="KW-1185">Reference proteome</keyword>
<dbReference type="Proteomes" id="UP000199004">
    <property type="component" value="Unassembled WGS sequence"/>
</dbReference>
<dbReference type="OrthoDB" id="5498228at2"/>
<organism evidence="2 3">
    <name type="scientific">Nocardioides szechwanensis</name>
    <dbReference type="NCBI Taxonomy" id="1005944"/>
    <lineage>
        <taxon>Bacteria</taxon>
        <taxon>Bacillati</taxon>
        <taxon>Actinomycetota</taxon>
        <taxon>Actinomycetes</taxon>
        <taxon>Propionibacteriales</taxon>
        <taxon>Nocardioidaceae</taxon>
        <taxon>Nocardioides</taxon>
    </lineage>
</organism>
<dbReference type="InterPro" id="IPR003759">
    <property type="entry name" value="Cbl-bd_cap"/>
</dbReference>